<sequence>MGTKLKTDSWHRYVLYRRDEFMRGMLLGAATKEAAIEAGQKYTLAAHADVWVKDAELVGRVRQFLGANIPWHDRLARSGSDLEVVQMLQSMVRSGVSAVVVIPEELPSGGRVEDVSTRPSASSFWGRTDYDAELDVPLADRYRTQLERMNAGGPTWAEIQAMMDDINAEFMHAMVLNNPVGMLPLFAQAGWISKYGLPDLSSYGADEGIDGESPLDREVSARLDEADAFEYAEYAPTGDEENLAGMPIKGGPPNTWVENPSGSGQLRLYDANGNAAVDIDFDHDHGAGAPHSHNWNGRDRDLGNPVSILPY</sequence>
<reference evidence="2 3" key="1">
    <citation type="journal article" date="2012" name="J. Bacteriol.">
        <title>Draft Genome Sequence of the Soil Bacterium Burkholderia terrae Strain BS001, Which Interacts with Fungal Surface Structures.</title>
        <authorList>
            <person name="Nazir R."/>
            <person name="Hansen M.A."/>
            <person name="Sorensen S."/>
            <person name="van Elsas J.D."/>
        </authorList>
    </citation>
    <scope>NUCLEOTIDE SEQUENCE [LARGE SCALE GENOMIC DNA]</scope>
    <source>
        <strain evidence="2 3">BS001</strain>
    </source>
</reference>
<evidence type="ECO:0000313" key="2">
    <source>
        <dbReference type="EMBL" id="EIM99594.1"/>
    </source>
</evidence>
<protein>
    <submittedName>
        <fullName evidence="2">Uncharacterized protein</fullName>
    </submittedName>
</protein>
<dbReference type="Proteomes" id="UP000004980">
    <property type="component" value="Unassembled WGS sequence"/>
</dbReference>
<keyword evidence="3" id="KW-1185">Reference proteome</keyword>
<gene>
    <name evidence="2" type="ORF">WQE_18199</name>
</gene>
<dbReference type="RefSeq" id="WP_007583320.1">
    <property type="nucleotide sequence ID" value="NZ_AKAU01000095.1"/>
</dbReference>
<dbReference type="EMBL" id="AKAU01000095">
    <property type="protein sequence ID" value="EIM99594.1"/>
    <property type="molecule type" value="Genomic_DNA"/>
</dbReference>
<name>A0ABN0FLI3_9BURK</name>
<comment type="caution">
    <text evidence="2">The sequence shown here is derived from an EMBL/GenBank/DDBJ whole genome shotgun (WGS) entry which is preliminary data.</text>
</comment>
<accession>A0ABN0FLI3</accession>
<evidence type="ECO:0000256" key="1">
    <source>
        <dbReference type="SAM" id="MobiDB-lite"/>
    </source>
</evidence>
<feature type="region of interest" description="Disordered" evidence="1">
    <location>
        <begin position="282"/>
        <end position="311"/>
    </location>
</feature>
<proteinExistence type="predicted"/>
<organism evidence="2 3">
    <name type="scientific">Paraburkholderia hospita</name>
    <dbReference type="NCBI Taxonomy" id="169430"/>
    <lineage>
        <taxon>Bacteria</taxon>
        <taxon>Pseudomonadati</taxon>
        <taxon>Pseudomonadota</taxon>
        <taxon>Betaproteobacteria</taxon>
        <taxon>Burkholderiales</taxon>
        <taxon>Burkholderiaceae</taxon>
        <taxon>Paraburkholderia</taxon>
    </lineage>
</organism>
<evidence type="ECO:0000313" key="3">
    <source>
        <dbReference type="Proteomes" id="UP000004980"/>
    </source>
</evidence>